<proteinExistence type="predicted"/>
<dbReference type="InterPro" id="IPR027417">
    <property type="entry name" value="P-loop_NTPase"/>
</dbReference>
<organism evidence="6 7">
    <name type="scientific">Dactylellina haptotyla (strain CBS 200.50)</name>
    <name type="common">Nematode-trapping fungus</name>
    <name type="synonym">Monacrosporium haptotylum</name>
    <dbReference type="NCBI Taxonomy" id="1284197"/>
    <lineage>
        <taxon>Eukaryota</taxon>
        <taxon>Fungi</taxon>
        <taxon>Dikarya</taxon>
        <taxon>Ascomycota</taxon>
        <taxon>Pezizomycotina</taxon>
        <taxon>Orbiliomycetes</taxon>
        <taxon>Orbiliales</taxon>
        <taxon>Orbiliaceae</taxon>
        <taxon>Dactylellina</taxon>
    </lineage>
</organism>
<dbReference type="Pfam" id="PF12796">
    <property type="entry name" value="Ank_2"/>
    <property type="match status" value="3"/>
</dbReference>
<dbReference type="eggNOG" id="KOG4177">
    <property type="taxonomic scope" value="Eukaryota"/>
</dbReference>
<reference evidence="7" key="2">
    <citation type="submission" date="2013-04" db="EMBL/GenBank/DDBJ databases">
        <title>Genomic mechanisms accounting for the adaptation to parasitism in nematode-trapping fungi.</title>
        <authorList>
            <person name="Ahren D.G."/>
        </authorList>
    </citation>
    <scope>NUCLEOTIDE SEQUENCE [LARGE SCALE GENOMIC DNA]</scope>
    <source>
        <strain evidence="7">CBS 200.50</strain>
    </source>
</reference>
<dbReference type="SUPFAM" id="SSF52540">
    <property type="entry name" value="P-loop containing nucleoside triphosphate hydrolases"/>
    <property type="match status" value="1"/>
</dbReference>
<dbReference type="Proteomes" id="UP000015100">
    <property type="component" value="Unassembled WGS sequence"/>
</dbReference>
<dbReference type="PROSITE" id="PS50297">
    <property type="entry name" value="ANK_REP_REGION"/>
    <property type="match status" value="3"/>
</dbReference>
<dbReference type="HOGENOM" id="CLU_000288_34_1_1"/>
<dbReference type="PANTHER" id="PTHR24123:SF85">
    <property type="entry name" value="ANKYRIN REPEAT DOMAIN-CONTAINING PROTEIN 55"/>
    <property type="match status" value="1"/>
</dbReference>
<evidence type="ECO:0000256" key="1">
    <source>
        <dbReference type="ARBA" id="ARBA00022737"/>
    </source>
</evidence>
<dbReference type="InterPro" id="IPR051165">
    <property type="entry name" value="Multifunctional_ANK_Repeat"/>
</dbReference>
<dbReference type="Gene3D" id="3.40.50.300">
    <property type="entry name" value="P-loop containing nucleotide triphosphate hydrolases"/>
    <property type="match status" value="1"/>
</dbReference>
<dbReference type="AlphaFoldDB" id="S8CE12"/>
<feature type="repeat" description="ANK" evidence="3">
    <location>
        <begin position="896"/>
        <end position="929"/>
    </location>
</feature>
<keyword evidence="7" id="KW-1185">Reference proteome</keyword>
<feature type="repeat" description="ANK" evidence="3">
    <location>
        <begin position="1080"/>
        <end position="1104"/>
    </location>
</feature>
<evidence type="ECO:0000256" key="4">
    <source>
        <dbReference type="SAM" id="MobiDB-lite"/>
    </source>
</evidence>
<keyword evidence="2 3" id="KW-0040">ANK repeat</keyword>
<dbReference type="InterPro" id="IPR036770">
    <property type="entry name" value="Ankyrin_rpt-contain_sf"/>
</dbReference>
<comment type="caution">
    <text evidence="6">The sequence shown here is derived from an EMBL/GenBank/DDBJ whole genome shotgun (WGS) entry which is preliminary data.</text>
</comment>
<evidence type="ECO:0000313" key="7">
    <source>
        <dbReference type="Proteomes" id="UP000015100"/>
    </source>
</evidence>
<dbReference type="PANTHER" id="PTHR24123">
    <property type="entry name" value="ANKYRIN REPEAT-CONTAINING"/>
    <property type="match status" value="1"/>
</dbReference>
<evidence type="ECO:0000313" key="6">
    <source>
        <dbReference type="EMBL" id="EPS45887.1"/>
    </source>
</evidence>
<keyword evidence="1" id="KW-0677">Repeat</keyword>
<sequence>MVIAYKENPDVGLRCKGVIFLGTPHQGSAAAQIAKVMAKSVNKPTAYLGVKLFAGEIRADLLEDLMYDSPKLSSISKTFKERAAVLKIFSFYESERIGGQVIVTRSSAILNVPHEKYAPLYADHRDICRFENAESDNLKKVLRVIVDMADEIAQQRNSRSILTTDSEISLDDLEKDCMEQLNTIDIAAARQANLERFVEGTLQWLRLNNRYCNWESSGNASLLWVTGPPGCGKTVLSSYVSEAISKSATGSTILCQFFCNSSVKERHEPTFILRSIIHQIVLRRWRLLKLVRRARSLQGPKLFQQQSGLWDLLVDILKAAEGSHIFIIIDALDECDEATQAMFVNRITGFIEQAGDSAAKFLITSRPRTSAYFGLPSDESIYPRLDLEEFQESIGQDVLRVIRRKLDSMVQKDSCSKDLRLRLENSLTSKAEKTFLWVSLVISSLEEKPIILPADVTMLQNLPPNLSVLYKQLLEAIPASSRELAGQLLRIIVCSQRSMEVEEINLLTKHLAEPDEETDHPVYTSGAITRLLHPFVRVSGNQVALIHKSVADFLLDLGSEESDEIARAFGVNLHRDSLIIVNACMRYLLSNSFSSDLFSDSGYNSESEQGSEATSPFESSPYFTDDWISDPDGFGFDDFRIRLMSSGGLVSDDEYCKKISREYKLFDYASTFWNELFSKNIEFSKDALQVELQNMAIDLLDRNNVQTTNWLRYYWAVTKDSDDALPENSGSLALASYFGHKALLQRLFNGAESGQEVGEAIHWAATRGNSLCLKGLLEQYTEKISNDLRVCYLKGLPPLAAAAKHGHLDCVAILLDQKIFDIDATDENGQTALSLAIMHGHEKIVNMLLDQEDIDPNLPDRSSYTPLFWITSCGSLSILSKLLKDKRVNARDLDRKGRNPLSWAAEEGQYDLVKQMILDGRMDPNNRDLSGRTPLLWAVQNMHLSVVKLLIEKGKVDISSRDKSGRNAISWAVERNDKTTSDPDSKNKGNNSLLNYLIKKCPHQVDVPDEQGWAPLAWALNPPGYLDNALLLLQSGRVNINLLDRTGRSPLSFAVGWGYPRLAEAFLRFPGINPNCVDREGNTPIFEAVRMNSVEMIKVLVSAGGVDLCFKNKSGQTPFAVAQAEGKLEIAKLLPPDVVDMDA</sequence>
<reference evidence="6 7" key="1">
    <citation type="journal article" date="2013" name="PLoS Genet.">
        <title>Genomic mechanisms accounting for the adaptation to parasitism in nematode-trapping fungi.</title>
        <authorList>
            <person name="Meerupati T."/>
            <person name="Andersson K.M."/>
            <person name="Friman E."/>
            <person name="Kumar D."/>
            <person name="Tunlid A."/>
            <person name="Ahren D."/>
        </authorList>
    </citation>
    <scope>NUCLEOTIDE SEQUENCE [LARGE SCALE GENOMIC DNA]</scope>
    <source>
        <strain evidence="6 7">CBS 200.50</strain>
    </source>
</reference>
<dbReference type="InterPro" id="IPR056884">
    <property type="entry name" value="NPHP3-like_N"/>
</dbReference>
<dbReference type="Gene3D" id="1.25.40.20">
    <property type="entry name" value="Ankyrin repeat-containing domain"/>
    <property type="match status" value="3"/>
</dbReference>
<accession>S8CE12</accession>
<dbReference type="PROSITE" id="PS50088">
    <property type="entry name" value="ANK_REPEAT"/>
    <property type="match status" value="4"/>
</dbReference>
<dbReference type="EMBL" id="AQGS01000003">
    <property type="protein sequence ID" value="EPS45887.1"/>
    <property type="molecule type" value="Genomic_DNA"/>
</dbReference>
<feature type="region of interest" description="Disordered" evidence="4">
    <location>
        <begin position="604"/>
        <end position="623"/>
    </location>
</feature>
<feature type="compositionally biased region" description="Polar residues" evidence="4">
    <location>
        <begin position="604"/>
        <end position="622"/>
    </location>
</feature>
<evidence type="ECO:0000256" key="3">
    <source>
        <dbReference type="PROSITE-ProRule" id="PRU00023"/>
    </source>
</evidence>
<feature type="domain" description="NACHT" evidence="5">
    <location>
        <begin position="221"/>
        <end position="367"/>
    </location>
</feature>
<gene>
    <name evidence="6" type="ORF">H072_110</name>
</gene>
<name>S8CE12_DACHA</name>
<dbReference type="Pfam" id="PF24883">
    <property type="entry name" value="NPHP3_N"/>
    <property type="match status" value="1"/>
</dbReference>
<dbReference type="InterPro" id="IPR002110">
    <property type="entry name" value="Ankyrin_rpt"/>
</dbReference>
<evidence type="ECO:0000259" key="5">
    <source>
        <dbReference type="PROSITE" id="PS50837"/>
    </source>
</evidence>
<feature type="repeat" description="ANK" evidence="3">
    <location>
        <begin position="828"/>
        <end position="850"/>
    </location>
</feature>
<dbReference type="SMART" id="SM00248">
    <property type="entry name" value="ANK"/>
    <property type="match status" value="11"/>
</dbReference>
<dbReference type="OrthoDB" id="163438at2759"/>
<dbReference type="PROSITE" id="PS50837">
    <property type="entry name" value="NACHT"/>
    <property type="match status" value="1"/>
</dbReference>
<dbReference type="InterPro" id="IPR007111">
    <property type="entry name" value="NACHT_NTPase"/>
</dbReference>
<feature type="repeat" description="ANK" evidence="3">
    <location>
        <begin position="930"/>
        <end position="954"/>
    </location>
</feature>
<dbReference type="OMA" id="WLRYYWA"/>
<dbReference type="SUPFAM" id="SSF48403">
    <property type="entry name" value="Ankyrin repeat"/>
    <property type="match status" value="2"/>
</dbReference>
<evidence type="ECO:0000256" key="2">
    <source>
        <dbReference type="ARBA" id="ARBA00023043"/>
    </source>
</evidence>
<protein>
    <recommendedName>
        <fullName evidence="5">NACHT domain-containing protein</fullName>
    </recommendedName>
</protein>
<dbReference type="STRING" id="1284197.S8CE12"/>